<protein>
    <submittedName>
        <fullName evidence="8">Iron complex transport system substrate-binding protein</fullName>
    </submittedName>
</protein>
<organism evidence="8 9">
    <name type="scientific">Cohnella phaseoli</name>
    <dbReference type="NCBI Taxonomy" id="456490"/>
    <lineage>
        <taxon>Bacteria</taxon>
        <taxon>Bacillati</taxon>
        <taxon>Bacillota</taxon>
        <taxon>Bacilli</taxon>
        <taxon>Bacillales</taxon>
        <taxon>Paenibacillaceae</taxon>
        <taxon>Cohnella</taxon>
    </lineage>
</organism>
<evidence type="ECO:0000313" key="8">
    <source>
        <dbReference type="EMBL" id="RED65129.1"/>
    </source>
</evidence>
<feature type="compositionally biased region" description="Basic and acidic residues" evidence="5">
    <location>
        <begin position="49"/>
        <end position="62"/>
    </location>
</feature>
<reference evidence="8 9" key="1">
    <citation type="submission" date="2018-07" db="EMBL/GenBank/DDBJ databases">
        <title>Genomic Encyclopedia of Type Strains, Phase III (KMG-III): the genomes of soil and plant-associated and newly described type strains.</title>
        <authorList>
            <person name="Whitman W."/>
        </authorList>
    </citation>
    <scope>NUCLEOTIDE SEQUENCE [LARGE SCALE GENOMIC DNA]</scope>
    <source>
        <strain evidence="8 9">CECT 7287</strain>
    </source>
</reference>
<dbReference type="SUPFAM" id="SSF53807">
    <property type="entry name" value="Helical backbone' metal receptor"/>
    <property type="match status" value="1"/>
</dbReference>
<dbReference type="AlphaFoldDB" id="A0A3D9IUE1"/>
<comment type="caution">
    <text evidence="8">The sequence shown here is derived from an EMBL/GenBank/DDBJ whole genome shotgun (WGS) entry which is preliminary data.</text>
</comment>
<dbReference type="InterPro" id="IPR051313">
    <property type="entry name" value="Bact_iron-sidero_bind"/>
</dbReference>
<comment type="subcellular location">
    <subcellularLocation>
        <location evidence="1">Cell envelope</location>
    </subcellularLocation>
</comment>
<feature type="region of interest" description="Disordered" evidence="5">
    <location>
        <begin position="29"/>
        <end position="62"/>
    </location>
</feature>
<comment type="similarity">
    <text evidence="2">Belongs to the bacterial solute-binding protein 8 family.</text>
</comment>
<dbReference type="InterPro" id="IPR002491">
    <property type="entry name" value="ABC_transptr_periplasmic_BD"/>
</dbReference>
<feature type="signal peptide" evidence="6">
    <location>
        <begin position="1"/>
        <end position="25"/>
    </location>
</feature>
<dbReference type="PANTHER" id="PTHR30532">
    <property type="entry name" value="IRON III DICITRATE-BINDING PERIPLASMIC PROTEIN"/>
    <property type="match status" value="1"/>
</dbReference>
<evidence type="ECO:0000259" key="7">
    <source>
        <dbReference type="PROSITE" id="PS50983"/>
    </source>
</evidence>
<accession>A0A3D9IUE1</accession>
<keyword evidence="9" id="KW-1185">Reference proteome</keyword>
<evidence type="ECO:0000256" key="4">
    <source>
        <dbReference type="ARBA" id="ARBA00022729"/>
    </source>
</evidence>
<keyword evidence="4 6" id="KW-0732">Signal</keyword>
<dbReference type="PANTHER" id="PTHR30532:SF21">
    <property type="entry name" value="SIDEROPHORE-BINDING LIPOPROTEIN YFIY-RELATED"/>
    <property type="match status" value="1"/>
</dbReference>
<sequence>MSGLKKAVGVCACLLSMVLIFGCAAQNKTAENGGGASPSATVGGASGTKEAEEQTRTVKDAKGEEVVIPANPQRIADISGSTEELLVLGFQPVLTGNTDMGNPTEVTPILKQKLQDGVSIAGWFQTEVNVEAILQAKPDLILAGPTQDGIYEQLTKIAPTVRIPYGFNAFRERFAFVAQMLGKTGDMEAWMTEYEAQAQEGHDRITAVTKDETFAVVEATAKEVRIYSRTGIADLVYHDLKLPQAPGVPEPDAWGGKVTSLEGFIDLDPDHLILLADGSDNILEQSGFWSKLQAVKAGNVYRMTSLQNYNEAFFALGKKAMIAQLVDDIVKHANS</sequence>
<dbReference type="Gene3D" id="3.40.50.1980">
    <property type="entry name" value="Nitrogenase molybdenum iron protein domain"/>
    <property type="match status" value="2"/>
</dbReference>
<evidence type="ECO:0000313" key="9">
    <source>
        <dbReference type="Proteomes" id="UP000256977"/>
    </source>
</evidence>
<name>A0A3D9IUE1_9BACL</name>
<gene>
    <name evidence="8" type="ORF">DFP98_12120</name>
</gene>
<dbReference type="GO" id="GO:0030288">
    <property type="term" value="C:outer membrane-bounded periplasmic space"/>
    <property type="evidence" value="ECO:0007669"/>
    <property type="project" value="TreeGrafter"/>
</dbReference>
<dbReference type="Proteomes" id="UP000256977">
    <property type="component" value="Unassembled WGS sequence"/>
</dbReference>
<evidence type="ECO:0000256" key="2">
    <source>
        <dbReference type="ARBA" id="ARBA00008814"/>
    </source>
</evidence>
<feature type="domain" description="Fe/B12 periplasmic-binding" evidence="7">
    <location>
        <begin position="73"/>
        <end position="335"/>
    </location>
</feature>
<proteinExistence type="inferred from homology"/>
<dbReference type="Pfam" id="PF01497">
    <property type="entry name" value="Peripla_BP_2"/>
    <property type="match status" value="1"/>
</dbReference>
<evidence type="ECO:0000256" key="6">
    <source>
        <dbReference type="SAM" id="SignalP"/>
    </source>
</evidence>
<keyword evidence="3" id="KW-0813">Transport</keyword>
<dbReference type="PROSITE" id="PS50983">
    <property type="entry name" value="FE_B12_PBP"/>
    <property type="match status" value="1"/>
</dbReference>
<dbReference type="GO" id="GO:1901678">
    <property type="term" value="P:iron coordination entity transport"/>
    <property type="evidence" value="ECO:0007669"/>
    <property type="project" value="UniProtKB-ARBA"/>
</dbReference>
<dbReference type="EMBL" id="QRDZ01000021">
    <property type="protein sequence ID" value="RED65129.1"/>
    <property type="molecule type" value="Genomic_DNA"/>
</dbReference>
<evidence type="ECO:0000256" key="1">
    <source>
        <dbReference type="ARBA" id="ARBA00004196"/>
    </source>
</evidence>
<dbReference type="PROSITE" id="PS51257">
    <property type="entry name" value="PROKAR_LIPOPROTEIN"/>
    <property type="match status" value="1"/>
</dbReference>
<evidence type="ECO:0000256" key="5">
    <source>
        <dbReference type="SAM" id="MobiDB-lite"/>
    </source>
</evidence>
<feature type="chain" id="PRO_5038946285" evidence="6">
    <location>
        <begin position="26"/>
        <end position="335"/>
    </location>
</feature>
<evidence type="ECO:0000256" key="3">
    <source>
        <dbReference type="ARBA" id="ARBA00022448"/>
    </source>
</evidence>
<dbReference type="RefSeq" id="WP_181917894.1">
    <property type="nucleotide sequence ID" value="NZ_QRDZ01000021.1"/>
</dbReference>